<sequence length="206" mass="22236">MRDEIPLAQPPPEPRPDKLWRWRVNPLRRPLDVLQAWIGVIVAASVLAAAPAAMTLAGHAVNRSLRTAADEQAHSRHRATAEVLHDVPQHPEPGSDEADHARYPADVRYTDASGRTRTARTDVPPGLPAGGTVQVWVDGKGAVTDPPMSAGEIRGLTTGWIAAAGAAVTVTGITVYAAAGYALERRNLADWEREWAETAPRWTRST</sequence>
<protein>
    <recommendedName>
        <fullName evidence="5">Proline rich protein membrane protein</fullName>
    </recommendedName>
</protein>
<organism evidence="3 4">
    <name type="scientific">Streptomyces daqingensis</name>
    <dbReference type="NCBI Taxonomy" id="1472640"/>
    <lineage>
        <taxon>Bacteria</taxon>
        <taxon>Bacillati</taxon>
        <taxon>Actinomycetota</taxon>
        <taxon>Actinomycetes</taxon>
        <taxon>Kitasatosporales</taxon>
        <taxon>Streptomycetaceae</taxon>
        <taxon>Streptomyces</taxon>
    </lineage>
</organism>
<proteinExistence type="predicted"/>
<dbReference type="Proteomes" id="UP000631535">
    <property type="component" value="Unassembled WGS sequence"/>
</dbReference>
<evidence type="ECO:0000313" key="3">
    <source>
        <dbReference type="EMBL" id="GGO47439.1"/>
    </source>
</evidence>
<keyword evidence="2" id="KW-0812">Transmembrane</keyword>
<evidence type="ECO:0000256" key="1">
    <source>
        <dbReference type="SAM" id="MobiDB-lite"/>
    </source>
</evidence>
<gene>
    <name evidence="3" type="ORF">GCM10012287_20100</name>
</gene>
<keyword evidence="2" id="KW-1133">Transmembrane helix</keyword>
<evidence type="ECO:0000256" key="2">
    <source>
        <dbReference type="SAM" id="Phobius"/>
    </source>
</evidence>
<dbReference type="PANTHER" id="PTHR42305">
    <property type="entry name" value="MEMBRANE PROTEIN RV1733C-RELATED"/>
    <property type="match status" value="1"/>
</dbReference>
<name>A0ABQ2M6E4_9ACTN</name>
<dbReference type="InterPro" id="IPR039708">
    <property type="entry name" value="MT1774/Rv1733c-like"/>
</dbReference>
<dbReference type="RefSeq" id="WP_189036742.1">
    <property type="nucleotide sequence ID" value="NZ_BMMP01000005.1"/>
</dbReference>
<dbReference type="EMBL" id="BMMP01000005">
    <property type="protein sequence ID" value="GGO47439.1"/>
    <property type="molecule type" value="Genomic_DNA"/>
</dbReference>
<evidence type="ECO:0008006" key="5">
    <source>
        <dbReference type="Google" id="ProtNLM"/>
    </source>
</evidence>
<accession>A0ABQ2M6E4</accession>
<feature type="transmembrane region" description="Helical" evidence="2">
    <location>
        <begin position="36"/>
        <end position="57"/>
    </location>
</feature>
<feature type="region of interest" description="Disordered" evidence="1">
    <location>
        <begin position="81"/>
        <end position="103"/>
    </location>
</feature>
<keyword evidence="4" id="KW-1185">Reference proteome</keyword>
<comment type="caution">
    <text evidence="3">The sequence shown here is derived from an EMBL/GenBank/DDBJ whole genome shotgun (WGS) entry which is preliminary data.</text>
</comment>
<reference evidence="4" key="1">
    <citation type="journal article" date="2019" name="Int. J. Syst. Evol. Microbiol.">
        <title>The Global Catalogue of Microorganisms (GCM) 10K type strain sequencing project: providing services to taxonomists for standard genome sequencing and annotation.</title>
        <authorList>
            <consortium name="The Broad Institute Genomics Platform"/>
            <consortium name="The Broad Institute Genome Sequencing Center for Infectious Disease"/>
            <person name="Wu L."/>
            <person name="Ma J."/>
        </authorList>
    </citation>
    <scope>NUCLEOTIDE SEQUENCE [LARGE SCALE GENOMIC DNA]</scope>
    <source>
        <strain evidence="4">CGMCC 4.7178</strain>
    </source>
</reference>
<evidence type="ECO:0000313" key="4">
    <source>
        <dbReference type="Proteomes" id="UP000631535"/>
    </source>
</evidence>
<keyword evidence="2" id="KW-0472">Membrane</keyword>
<dbReference type="PANTHER" id="PTHR42305:SF1">
    <property type="entry name" value="MEMBRANE PROTEIN RV1733C-RELATED"/>
    <property type="match status" value="1"/>
</dbReference>